<name>K9UI74_CHAP6</name>
<sequence length="195" mass="19924">MKLLAYLLGLGAITGSMLLDLTPVYAQIGGGNDNGTGREAISAPRSRNTQSPEAARRQAALDEFSKSLTSNSVGDAALFDVINGGAPAPLVAALLPAGLAADSATSKAATTLADTVRGLRAANGNIDTNKLQASIDAFNDYVKTLVSEIGPDKAVTDAPSGQKALQGLLGRLVQIASQGAAMTPPTPRQLKWLPT</sequence>
<evidence type="ECO:0000313" key="3">
    <source>
        <dbReference type="Proteomes" id="UP000010366"/>
    </source>
</evidence>
<dbReference type="KEGG" id="cmp:Cha6605_3336"/>
<accession>K9UI74</accession>
<gene>
    <name evidence="2" type="ORF">Cha6605_3336</name>
</gene>
<dbReference type="AlphaFoldDB" id="K9UI74"/>
<protein>
    <submittedName>
        <fullName evidence="2">Uncharacterized protein</fullName>
    </submittedName>
</protein>
<feature type="region of interest" description="Disordered" evidence="1">
    <location>
        <begin position="33"/>
        <end position="52"/>
    </location>
</feature>
<dbReference type="EMBL" id="CP003600">
    <property type="protein sequence ID" value="AFY94338.1"/>
    <property type="molecule type" value="Genomic_DNA"/>
</dbReference>
<dbReference type="RefSeq" id="WP_015160473.1">
    <property type="nucleotide sequence ID" value="NC_019697.1"/>
</dbReference>
<evidence type="ECO:0000256" key="1">
    <source>
        <dbReference type="SAM" id="MobiDB-lite"/>
    </source>
</evidence>
<dbReference type="OrthoDB" id="9836963at2"/>
<proteinExistence type="predicted"/>
<dbReference type="HOGENOM" id="CLU_1233218_0_0_3"/>
<reference evidence="2 3" key="1">
    <citation type="submission" date="2012-05" db="EMBL/GenBank/DDBJ databases">
        <title>Finished chromosome of genome of Chamaesiphon sp. PCC 6605.</title>
        <authorList>
            <consortium name="US DOE Joint Genome Institute"/>
            <person name="Gugger M."/>
            <person name="Coursin T."/>
            <person name="Rippka R."/>
            <person name="Tandeau De Marsac N."/>
            <person name="Huntemann M."/>
            <person name="Wei C.-L."/>
            <person name="Han J."/>
            <person name="Detter J.C."/>
            <person name="Han C."/>
            <person name="Tapia R."/>
            <person name="Chen A."/>
            <person name="Kyrpides N."/>
            <person name="Mavromatis K."/>
            <person name="Markowitz V."/>
            <person name="Szeto E."/>
            <person name="Ivanova N."/>
            <person name="Pagani I."/>
            <person name="Pati A."/>
            <person name="Goodwin L."/>
            <person name="Nordberg H.P."/>
            <person name="Cantor M.N."/>
            <person name="Hua S.X."/>
            <person name="Woyke T."/>
            <person name="Kerfeld C.A."/>
        </authorList>
    </citation>
    <scope>NUCLEOTIDE SEQUENCE [LARGE SCALE GENOMIC DNA]</scope>
    <source>
        <strain evidence="3">ATCC 27169 / PCC 6605</strain>
    </source>
</reference>
<dbReference type="Proteomes" id="UP000010366">
    <property type="component" value="Chromosome"/>
</dbReference>
<organism evidence="2 3">
    <name type="scientific">Chamaesiphon minutus (strain ATCC 27169 / PCC 6605)</name>
    <dbReference type="NCBI Taxonomy" id="1173020"/>
    <lineage>
        <taxon>Bacteria</taxon>
        <taxon>Bacillati</taxon>
        <taxon>Cyanobacteriota</taxon>
        <taxon>Cyanophyceae</taxon>
        <taxon>Gomontiellales</taxon>
        <taxon>Chamaesiphonaceae</taxon>
        <taxon>Chamaesiphon</taxon>
    </lineage>
</organism>
<evidence type="ECO:0000313" key="2">
    <source>
        <dbReference type="EMBL" id="AFY94338.1"/>
    </source>
</evidence>
<dbReference type="STRING" id="1173020.Cha6605_3336"/>
<keyword evidence="3" id="KW-1185">Reference proteome</keyword>